<dbReference type="EMBL" id="CM055732">
    <property type="protein sequence ID" value="KAJ8012000.1"/>
    <property type="molecule type" value="Genomic_DNA"/>
</dbReference>
<sequence>MYWELKRRAPPDIPVYQQAPLQDDVWEVLDGDRDDFLVYDRCGRLTFHIVLPYSYLQKPYIEAAVRATYYNNICGNCTVDLNSTSWNDTQHISSSLSETEDTTTSIPTHTRTYRWLLVYSSVPITCIFLSHHLLIWPHPGCQSVDHSTSTLPLLPSSPASSTPIAMRYLTTNPLLLVPDRYACATSLCLPATSARFINVTVHPAYNLSSDCPFLDSMIGLVFRCSLIYIILFADVYYQSLLTKRSEHTRGR</sequence>
<protein>
    <submittedName>
        <fullName evidence="1">Uncharacterized protein</fullName>
    </submittedName>
</protein>
<organism evidence="1 2">
    <name type="scientific">Dallia pectoralis</name>
    <name type="common">Alaska blackfish</name>
    <dbReference type="NCBI Taxonomy" id="75939"/>
    <lineage>
        <taxon>Eukaryota</taxon>
        <taxon>Metazoa</taxon>
        <taxon>Chordata</taxon>
        <taxon>Craniata</taxon>
        <taxon>Vertebrata</taxon>
        <taxon>Euteleostomi</taxon>
        <taxon>Actinopterygii</taxon>
        <taxon>Neopterygii</taxon>
        <taxon>Teleostei</taxon>
        <taxon>Protacanthopterygii</taxon>
        <taxon>Esociformes</taxon>
        <taxon>Umbridae</taxon>
        <taxon>Dallia</taxon>
    </lineage>
</organism>
<keyword evidence="2" id="KW-1185">Reference proteome</keyword>
<name>A0ACC2H8C3_DALPE</name>
<evidence type="ECO:0000313" key="1">
    <source>
        <dbReference type="EMBL" id="KAJ8012000.1"/>
    </source>
</evidence>
<gene>
    <name evidence="1" type="ORF">DPEC_G00064150</name>
</gene>
<comment type="caution">
    <text evidence="1">The sequence shown here is derived from an EMBL/GenBank/DDBJ whole genome shotgun (WGS) entry which is preliminary data.</text>
</comment>
<reference evidence="1" key="1">
    <citation type="submission" date="2021-05" db="EMBL/GenBank/DDBJ databases">
        <authorList>
            <person name="Pan Q."/>
            <person name="Jouanno E."/>
            <person name="Zahm M."/>
            <person name="Klopp C."/>
            <person name="Cabau C."/>
            <person name="Louis A."/>
            <person name="Berthelot C."/>
            <person name="Parey E."/>
            <person name="Roest Crollius H."/>
            <person name="Montfort J."/>
            <person name="Robinson-Rechavi M."/>
            <person name="Bouchez O."/>
            <person name="Lampietro C."/>
            <person name="Lopez Roques C."/>
            <person name="Donnadieu C."/>
            <person name="Postlethwait J."/>
            <person name="Bobe J."/>
            <person name="Dillon D."/>
            <person name="Chandos A."/>
            <person name="von Hippel F."/>
            <person name="Guiguen Y."/>
        </authorList>
    </citation>
    <scope>NUCLEOTIDE SEQUENCE</scope>
    <source>
        <strain evidence="1">YG-Jan2019</strain>
    </source>
</reference>
<accession>A0ACC2H8C3</accession>
<evidence type="ECO:0000313" key="2">
    <source>
        <dbReference type="Proteomes" id="UP001157502"/>
    </source>
</evidence>
<proteinExistence type="predicted"/>
<dbReference type="Proteomes" id="UP001157502">
    <property type="component" value="Chromosome 5"/>
</dbReference>